<dbReference type="EMBL" id="JAFHDT010000019">
    <property type="protein sequence ID" value="KAI7796246.1"/>
    <property type="molecule type" value="Genomic_DNA"/>
</dbReference>
<dbReference type="InterPro" id="IPR036397">
    <property type="entry name" value="RNaseH_sf"/>
</dbReference>
<reference evidence="1" key="1">
    <citation type="submission" date="2021-02" db="EMBL/GenBank/DDBJ databases">
        <title>Comparative genomics reveals that relaxation of natural selection precedes convergent phenotypic evolution of cavefish.</title>
        <authorList>
            <person name="Peng Z."/>
        </authorList>
    </citation>
    <scope>NUCLEOTIDE SEQUENCE</scope>
    <source>
        <tissue evidence="1">Muscle</tissue>
    </source>
</reference>
<dbReference type="GO" id="GO:0003676">
    <property type="term" value="F:nucleic acid binding"/>
    <property type="evidence" value="ECO:0007669"/>
    <property type="project" value="InterPro"/>
</dbReference>
<name>A0A9W7WDS0_TRIRA</name>
<organism evidence="1 2">
    <name type="scientific">Triplophysa rosa</name>
    <name type="common">Cave loach</name>
    <dbReference type="NCBI Taxonomy" id="992332"/>
    <lineage>
        <taxon>Eukaryota</taxon>
        <taxon>Metazoa</taxon>
        <taxon>Chordata</taxon>
        <taxon>Craniata</taxon>
        <taxon>Vertebrata</taxon>
        <taxon>Euteleostomi</taxon>
        <taxon>Actinopterygii</taxon>
        <taxon>Neopterygii</taxon>
        <taxon>Teleostei</taxon>
        <taxon>Ostariophysi</taxon>
        <taxon>Cypriniformes</taxon>
        <taxon>Nemacheilidae</taxon>
        <taxon>Triplophysa</taxon>
    </lineage>
</organism>
<sequence length="193" mass="21891">SGSRGKLLNEEQELAIVNMVIADNEMKLKDIQSRVVEDNLVFENIAAISITSISRTLAKHRVQMKQLYKVPFERNSERIKELRRQYVQRVMELEANQVPHEMIYVDEAGFKLAKRRRRGRNIIGKRATVTVPGQRGANITMCAAISNNGALLNKYLHERLVPEVERGQVVDLSICDHMGQCGIPPFPCSHSLV</sequence>
<protein>
    <recommendedName>
        <fullName evidence="3">Tc1-like transposase DDE domain-containing protein</fullName>
    </recommendedName>
</protein>
<dbReference type="Proteomes" id="UP001059041">
    <property type="component" value="Linkage Group LG19"/>
</dbReference>
<accession>A0A9W7WDS0</accession>
<keyword evidence="2" id="KW-1185">Reference proteome</keyword>
<evidence type="ECO:0000313" key="2">
    <source>
        <dbReference type="Proteomes" id="UP001059041"/>
    </source>
</evidence>
<evidence type="ECO:0008006" key="3">
    <source>
        <dbReference type="Google" id="ProtNLM"/>
    </source>
</evidence>
<proteinExistence type="predicted"/>
<dbReference type="AlphaFoldDB" id="A0A9W7WDS0"/>
<comment type="caution">
    <text evidence="1">The sequence shown here is derived from an EMBL/GenBank/DDBJ whole genome shotgun (WGS) entry which is preliminary data.</text>
</comment>
<gene>
    <name evidence="1" type="ORF">IRJ41_019955</name>
</gene>
<evidence type="ECO:0000313" key="1">
    <source>
        <dbReference type="EMBL" id="KAI7796246.1"/>
    </source>
</evidence>
<dbReference type="Gene3D" id="3.30.420.10">
    <property type="entry name" value="Ribonuclease H-like superfamily/Ribonuclease H"/>
    <property type="match status" value="1"/>
</dbReference>
<feature type="non-terminal residue" evidence="1">
    <location>
        <position position="193"/>
    </location>
</feature>